<dbReference type="EMBL" id="CP003219">
    <property type="protein sequence ID" value="AEW93985.1"/>
    <property type="molecule type" value="Genomic_DNA"/>
</dbReference>
<dbReference type="KEGG" id="sct:SCAT_1609"/>
<dbReference type="InterPro" id="IPR012349">
    <property type="entry name" value="Split_barrel_FMN-bd"/>
</dbReference>
<accession>G8WNE1</accession>
<dbReference type="RefSeq" id="WP_014142367.1">
    <property type="nucleotide sequence ID" value="NC_016111.1"/>
</dbReference>
<dbReference type="Gene3D" id="2.30.110.10">
    <property type="entry name" value="Electron Transport, Fmn-binding Protein, Chain A"/>
    <property type="match status" value="1"/>
</dbReference>
<reference evidence="3" key="1">
    <citation type="submission" date="2011-12" db="EMBL/GenBank/DDBJ databases">
        <title>Complete genome sequence of Streptomyces cattleya strain DSM 46488.</title>
        <authorList>
            <person name="Ou H.-Y."/>
            <person name="Li P."/>
            <person name="Zhao C."/>
            <person name="O'Hagan D."/>
            <person name="Deng Z."/>
        </authorList>
    </citation>
    <scope>NUCLEOTIDE SEQUENCE [LARGE SCALE GENOMIC DNA]</scope>
    <source>
        <strain evidence="3">ATCC 35852 / DSM 46488 / JCM 4925 / NBRC 14057 / NRRL 8057</strain>
    </source>
</reference>
<dbReference type="Proteomes" id="UP000007842">
    <property type="component" value="Chromosome"/>
</dbReference>
<accession>F8JP33</accession>
<dbReference type="Pfam" id="PF01243">
    <property type="entry name" value="PNPOx_N"/>
    <property type="match status" value="1"/>
</dbReference>
<keyword evidence="3" id="KW-1185">Reference proteome</keyword>
<evidence type="ECO:0000313" key="3">
    <source>
        <dbReference type="Proteomes" id="UP000007842"/>
    </source>
</evidence>
<dbReference type="KEGG" id="scy:SCATT_16140"/>
<protein>
    <recommendedName>
        <fullName evidence="1">Pyridoxamine 5'-phosphate oxidase N-terminal domain-containing protein</fullName>
    </recommendedName>
</protein>
<sequence>MTHPESPRSLALRKRQALHRLDHDQDVWVATADGDGVPCLVPLYFWWDGHAVWIATRGTNPTGVNLSRSGLARLSFGHTRDVVLMAGTATDFARDGLPAGVGDAFAAKFGWDPREDHPSYRYFRIVPELIQAWGTVAEMADRTLMRDGRWLL</sequence>
<dbReference type="InterPro" id="IPR011576">
    <property type="entry name" value="Pyridox_Oxase_N"/>
</dbReference>
<organism evidence="2 3">
    <name type="scientific">Streptantibioticus cattleyicolor (strain ATCC 35852 / DSM 46488 / JCM 4925 / NBRC 14057 / NRRL 8057)</name>
    <name type="common">Streptomyces cattleya</name>
    <dbReference type="NCBI Taxonomy" id="1003195"/>
    <lineage>
        <taxon>Bacteria</taxon>
        <taxon>Bacillati</taxon>
        <taxon>Actinomycetota</taxon>
        <taxon>Actinomycetes</taxon>
        <taxon>Kitasatosporales</taxon>
        <taxon>Streptomycetaceae</taxon>
        <taxon>Streptantibioticus</taxon>
    </lineage>
</organism>
<dbReference type="STRING" id="1003195.SCATT_16140"/>
<dbReference type="HOGENOM" id="CLU_1747534_0_0_11"/>
<dbReference type="eggNOG" id="COG3576">
    <property type="taxonomic scope" value="Bacteria"/>
</dbReference>
<dbReference type="AlphaFoldDB" id="F8JP33"/>
<evidence type="ECO:0000259" key="1">
    <source>
        <dbReference type="Pfam" id="PF01243"/>
    </source>
</evidence>
<evidence type="ECO:0000313" key="2">
    <source>
        <dbReference type="EMBL" id="AEW93985.1"/>
    </source>
</evidence>
<name>F8JP33_STREN</name>
<feature type="domain" description="Pyridoxamine 5'-phosphate oxidase N-terminal" evidence="1">
    <location>
        <begin position="26"/>
        <end position="133"/>
    </location>
</feature>
<gene>
    <name evidence="2" type="ordered locus">SCATT_16140</name>
</gene>
<dbReference type="OrthoDB" id="3627463at2"/>
<proteinExistence type="predicted"/>
<dbReference type="PATRIC" id="fig|1003195.11.peg.3184"/>
<dbReference type="SUPFAM" id="SSF50475">
    <property type="entry name" value="FMN-binding split barrel"/>
    <property type="match status" value="1"/>
</dbReference>